<evidence type="ECO:0000313" key="1">
    <source>
        <dbReference type="EMBL" id="GGN89175.1"/>
    </source>
</evidence>
<keyword evidence="2" id="KW-1185">Reference proteome</keyword>
<dbReference type="Proteomes" id="UP000600365">
    <property type="component" value="Unassembled WGS sequence"/>
</dbReference>
<sequence length="59" mass="6508">MVTRVSTRSWTGVSERRYAGTPDGWMPCTEANARLFAGSACKELICFSTLQLATLRVPL</sequence>
<name>A0A918DAA1_9ACTN</name>
<gene>
    <name evidence="1" type="ORF">GCM10011579_083690</name>
</gene>
<protein>
    <submittedName>
        <fullName evidence="1">Uncharacterized protein</fullName>
    </submittedName>
</protein>
<proteinExistence type="predicted"/>
<comment type="caution">
    <text evidence="1">The sequence shown here is derived from an EMBL/GenBank/DDBJ whole genome shotgun (WGS) entry which is preliminary data.</text>
</comment>
<reference evidence="1 2" key="1">
    <citation type="journal article" date="2014" name="Int. J. Syst. Evol. Microbiol.">
        <title>Complete genome sequence of Corynebacterium casei LMG S-19264T (=DSM 44701T), isolated from a smear-ripened cheese.</title>
        <authorList>
            <consortium name="US DOE Joint Genome Institute (JGI-PGF)"/>
            <person name="Walter F."/>
            <person name="Albersmeier A."/>
            <person name="Kalinowski J."/>
            <person name="Ruckert C."/>
        </authorList>
    </citation>
    <scope>NUCLEOTIDE SEQUENCE [LARGE SCALE GENOMIC DNA]</scope>
    <source>
        <strain evidence="1 2">CGMCC 4.7111</strain>
    </source>
</reference>
<organism evidence="1 2">
    <name type="scientific">Streptomyces albiflavescens</name>
    <dbReference type="NCBI Taxonomy" id="1623582"/>
    <lineage>
        <taxon>Bacteria</taxon>
        <taxon>Bacillati</taxon>
        <taxon>Actinomycetota</taxon>
        <taxon>Actinomycetes</taxon>
        <taxon>Kitasatosporales</taxon>
        <taxon>Streptomycetaceae</taxon>
        <taxon>Streptomyces</taxon>
    </lineage>
</organism>
<evidence type="ECO:0000313" key="2">
    <source>
        <dbReference type="Proteomes" id="UP000600365"/>
    </source>
</evidence>
<dbReference type="EMBL" id="BMMM01000022">
    <property type="protein sequence ID" value="GGN89175.1"/>
    <property type="molecule type" value="Genomic_DNA"/>
</dbReference>
<accession>A0A918DAA1</accession>
<dbReference type="AlphaFoldDB" id="A0A918DAA1"/>